<name>A0A1N7HVH7_9FLAO</name>
<dbReference type="EMBL" id="FTNZ01000001">
    <property type="protein sequence ID" value="SIS28816.1"/>
    <property type="molecule type" value="Genomic_DNA"/>
</dbReference>
<evidence type="ECO:0000313" key="3">
    <source>
        <dbReference type="Proteomes" id="UP000186106"/>
    </source>
</evidence>
<gene>
    <name evidence="1" type="ORF">EG359_04830</name>
    <name evidence="2" type="ORF">SAMN05421768_101396</name>
</gene>
<dbReference type="STRING" id="112234.SAMN05421768_101396"/>
<proteinExistence type="predicted"/>
<reference evidence="2 3" key="1">
    <citation type="submission" date="2017-01" db="EMBL/GenBank/DDBJ databases">
        <authorList>
            <person name="Mah S.A."/>
            <person name="Swanson W.J."/>
            <person name="Moy G.W."/>
            <person name="Vacquier V.D."/>
        </authorList>
    </citation>
    <scope>NUCLEOTIDE SEQUENCE [LARGE SCALE GENOMIC DNA]</scope>
    <source>
        <strain evidence="2 3">DSM 16927</strain>
    </source>
</reference>
<evidence type="ECO:0000313" key="4">
    <source>
        <dbReference type="Proteomes" id="UP000279541"/>
    </source>
</evidence>
<dbReference type="EMBL" id="CP033926">
    <property type="protein sequence ID" value="AZA98968.1"/>
    <property type="molecule type" value="Genomic_DNA"/>
</dbReference>
<dbReference type="Proteomes" id="UP000279541">
    <property type="component" value="Chromosome"/>
</dbReference>
<evidence type="ECO:0000313" key="1">
    <source>
        <dbReference type="EMBL" id="AZA98968.1"/>
    </source>
</evidence>
<dbReference type="Proteomes" id="UP000186106">
    <property type="component" value="Unassembled WGS sequence"/>
</dbReference>
<keyword evidence="4" id="KW-1185">Reference proteome</keyword>
<evidence type="ECO:0000313" key="2">
    <source>
        <dbReference type="EMBL" id="SIS28816.1"/>
    </source>
</evidence>
<evidence type="ECO:0008006" key="5">
    <source>
        <dbReference type="Google" id="ProtNLM"/>
    </source>
</evidence>
<reference evidence="1 4" key="2">
    <citation type="submission" date="2018-11" db="EMBL/GenBank/DDBJ databases">
        <title>Proposal to divide the Flavobacteriaceae and reorganize its genera based on Amino Acid Identity values calculated from whole genome sequences.</title>
        <authorList>
            <person name="Nicholson A.C."/>
            <person name="Gulvik C.A."/>
            <person name="Whitney A.M."/>
            <person name="Humrighouse B.W."/>
            <person name="Bell M."/>
            <person name="Holmes B."/>
            <person name="Steigerwalt A.G."/>
            <person name="Villarma A."/>
            <person name="Sheth M."/>
            <person name="Batra D."/>
            <person name="Pryor J."/>
            <person name="Bernardet J.-F."/>
            <person name="Hugo C."/>
            <person name="Kampfer P."/>
            <person name="Newman J."/>
            <person name="McQuiston J.R."/>
        </authorList>
    </citation>
    <scope>NUCLEOTIDE SEQUENCE [LARGE SCALE GENOMIC DNA]</scope>
    <source>
        <strain evidence="1 4">DSM 16927</strain>
    </source>
</reference>
<dbReference type="AlphaFoldDB" id="A0A1N7HVH7"/>
<protein>
    <recommendedName>
        <fullName evidence="5">Carboxypeptidase-like regulatory domain-containing protein</fullName>
    </recommendedName>
</protein>
<organism evidence="2 3">
    <name type="scientific">Chryseobacterium joostei</name>
    <dbReference type="NCBI Taxonomy" id="112234"/>
    <lineage>
        <taxon>Bacteria</taxon>
        <taxon>Pseudomonadati</taxon>
        <taxon>Bacteroidota</taxon>
        <taxon>Flavobacteriia</taxon>
        <taxon>Flavobacteriales</taxon>
        <taxon>Weeksellaceae</taxon>
        <taxon>Chryseobacterium group</taxon>
        <taxon>Chryseobacterium</taxon>
    </lineage>
</organism>
<dbReference type="KEGG" id="cjt:EG359_04830"/>
<accession>A0A1N7HVH7</accession>
<sequence length="393" mass="46125">MKHYYFFLVLCFGIFSAQKIRVVDSETGIPVPNARIISQEQIVYTNEDGYAPIGQGAVNFEISASGFQNAIFPQFNSSIKLKRAYKNIDAVKMASVDIREIFEDVNKNYKKRYYKEPSVYDVVYKEKKSDNNKLYFLTIAEAKLWSKSNYYNYKDGYQKDYDRILQMQLNNVKYLKNIKSDDIFIPGTNDFSHEYMGNYFFNFELNRVLFHLKNKGTKYSGWMVFEEGDEQLITFKIKSLEGIDVKGEFKFNKADKVITYFEIQYLQENVPMVKRKTATGEEYDYQLGNAVLIFDFYKKNGVYVPALTRLEGNKYIAYYKGVRHEKRTSRELIYNTFKKSDADGLNPKVDFSKNIWDNVQVKENKNNTILLSEQEQAFVNEEYGTGSDRMIYP</sequence>